<proteinExistence type="inferred from homology"/>
<evidence type="ECO:0000256" key="1">
    <source>
        <dbReference type="ARBA" id="ARBA00008761"/>
    </source>
</evidence>
<comment type="similarity">
    <text evidence="1">In the C-terminal section; belongs to the transposase 35 family.</text>
</comment>
<dbReference type="Pfam" id="PF01385">
    <property type="entry name" value="OrfB_IS605"/>
    <property type="match status" value="1"/>
</dbReference>
<dbReference type="Proteomes" id="UP000219036">
    <property type="component" value="Unassembled WGS sequence"/>
</dbReference>
<accession>A0A285NIX4</accession>
<dbReference type="PANTHER" id="PTHR30405">
    <property type="entry name" value="TRANSPOSASE"/>
    <property type="match status" value="1"/>
</dbReference>
<sequence>MIIEYTYRFRIYPNKEQEDFLNIQFGHCRFVYNYFLTLSKKEYEEQGIKWKYSRYQSMLPALKKEYQFLKQANSQSLQVALQNLDTAYKNFFKREAGFPKFKKKKSKQTVHIPQHFSIERKSRKRGLLKIPKLKTPIKIKIHRNIEGQIRSISITKAPDGRYYLNVLTKKEIRSLKETGETAGIDVGIKEFAIIYDGENTHHIENPKYLQKSERRLIKLQRQLSRKQKGSKNWEKARQKVAKQHQKIVNQRKDFLHKVSTAITKQYDCFVVESLNIKGMIRNEKLSKQIADVSWYEFMRMLEYKAKWYGRKIIKADRFYASSKTCNVCGYKNNQLTLSVRKWKCPICKTTHDRDENASKNLYKIGLTHLTNLRFEHAERHSTGGRVGTTRAEACGAGTVGGMFSNGQTTRHPAVKQETS</sequence>
<dbReference type="Pfam" id="PF07282">
    <property type="entry name" value="Cas12f1-like_TNB"/>
    <property type="match status" value="1"/>
</dbReference>
<keyword evidence="7" id="KW-0233">DNA recombination</keyword>
<dbReference type="GO" id="GO:0006310">
    <property type="term" value="P:DNA recombination"/>
    <property type="evidence" value="ECO:0007669"/>
    <property type="project" value="UniProtKB-KW"/>
</dbReference>
<evidence type="ECO:0000259" key="8">
    <source>
        <dbReference type="Pfam" id="PF01385"/>
    </source>
</evidence>
<evidence type="ECO:0000313" key="11">
    <source>
        <dbReference type="EMBL" id="SNZ08917.1"/>
    </source>
</evidence>
<dbReference type="InterPro" id="IPR010095">
    <property type="entry name" value="Cas12f1-like_TNB"/>
</dbReference>
<protein>
    <submittedName>
        <fullName evidence="11">Putative transposase</fullName>
    </submittedName>
</protein>
<dbReference type="Pfam" id="PF12323">
    <property type="entry name" value="HTH_OrfB_IS605"/>
    <property type="match status" value="1"/>
</dbReference>
<evidence type="ECO:0000256" key="5">
    <source>
        <dbReference type="ARBA" id="ARBA00022833"/>
    </source>
</evidence>
<evidence type="ECO:0000256" key="3">
    <source>
        <dbReference type="ARBA" id="ARBA00022578"/>
    </source>
</evidence>
<dbReference type="AlphaFoldDB" id="A0A285NIX4"/>
<organism evidence="11 12">
    <name type="scientific">Persephonella hydrogeniphila</name>
    <dbReference type="NCBI Taxonomy" id="198703"/>
    <lineage>
        <taxon>Bacteria</taxon>
        <taxon>Pseudomonadati</taxon>
        <taxon>Aquificota</taxon>
        <taxon>Aquificia</taxon>
        <taxon>Aquificales</taxon>
        <taxon>Hydrogenothermaceae</taxon>
        <taxon>Persephonella</taxon>
    </lineage>
</organism>
<keyword evidence="12" id="KW-1185">Reference proteome</keyword>
<evidence type="ECO:0000256" key="4">
    <source>
        <dbReference type="ARBA" id="ARBA00022723"/>
    </source>
</evidence>
<dbReference type="InterPro" id="IPR053522">
    <property type="entry name" value="RNA-guided_endonuclease_TnpB"/>
</dbReference>
<feature type="domain" description="Transposase putative helix-turn-helix" evidence="10">
    <location>
        <begin position="1"/>
        <end position="47"/>
    </location>
</feature>
<evidence type="ECO:0000256" key="2">
    <source>
        <dbReference type="ARBA" id="ARBA00011044"/>
    </source>
</evidence>
<dbReference type="RefSeq" id="WP_219428870.1">
    <property type="nucleotide sequence ID" value="NZ_OBEI01000006.1"/>
</dbReference>
<keyword evidence="6" id="KW-0238">DNA-binding</keyword>
<dbReference type="NCBIfam" id="TIGR01766">
    <property type="entry name" value="IS200/IS605 family accessory protein TnpB-like domain"/>
    <property type="match status" value="1"/>
</dbReference>
<keyword evidence="3" id="KW-0815">Transposition</keyword>
<evidence type="ECO:0000259" key="10">
    <source>
        <dbReference type="Pfam" id="PF12323"/>
    </source>
</evidence>
<feature type="domain" description="Cas12f1-like TNB" evidence="9">
    <location>
        <begin position="294"/>
        <end position="361"/>
    </location>
</feature>
<comment type="similarity">
    <text evidence="2">In the N-terminal section; belongs to the transposase 2 family.</text>
</comment>
<dbReference type="NCBIfam" id="NF040570">
    <property type="entry name" value="guided_TnpB"/>
    <property type="match status" value="1"/>
</dbReference>
<name>A0A285NIX4_9AQUI</name>
<dbReference type="EMBL" id="OBEI01000006">
    <property type="protein sequence ID" value="SNZ08917.1"/>
    <property type="molecule type" value="Genomic_DNA"/>
</dbReference>
<reference evidence="12" key="1">
    <citation type="submission" date="2017-09" db="EMBL/GenBank/DDBJ databases">
        <authorList>
            <person name="Varghese N."/>
            <person name="Submissions S."/>
        </authorList>
    </citation>
    <scope>NUCLEOTIDE SEQUENCE [LARGE SCALE GENOMIC DNA]</scope>
    <source>
        <strain evidence="12">DSM 15103</strain>
    </source>
</reference>
<dbReference type="PANTHER" id="PTHR30405:SF25">
    <property type="entry name" value="RNA-GUIDED DNA ENDONUCLEASE INSQ-RELATED"/>
    <property type="match status" value="1"/>
</dbReference>
<evidence type="ECO:0000256" key="7">
    <source>
        <dbReference type="ARBA" id="ARBA00023172"/>
    </source>
</evidence>
<evidence type="ECO:0000313" key="12">
    <source>
        <dbReference type="Proteomes" id="UP000219036"/>
    </source>
</evidence>
<dbReference type="NCBIfam" id="NF038281">
    <property type="entry name" value="IS200_TnpB"/>
    <property type="match status" value="1"/>
</dbReference>
<dbReference type="InterPro" id="IPR021027">
    <property type="entry name" value="Transposase_put_HTH"/>
</dbReference>
<evidence type="ECO:0000259" key="9">
    <source>
        <dbReference type="Pfam" id="PF07282"/>
    </source>
</evidence>
<keyword evidence="5" id="KW-0862">Zinc</keyword>
<dbReference type="InterPro" id="IPR001959">
    <property type="entry name" value="Transposase"/>
</dbReference>
<keyword evidence="4" id="KW-0479">Metal-binding</keyword>
<dbReference type="GO" id="GO:0003677">
    <property type="term" value="F:DNA binding"/>
    <property type="evidence" value="ECO:0007669"/>
    <property type="project" value="UniProtKB-KW"/>
</dbReference>
<dbReference type="GO" id="GO:0046872">
    <property type="term" value="F:metal ion binding"/>
    <property type="evidence" value="ECO:0007669"/>
    <property type="project" value="UniProtKB-KW"/>
</dbReference>
<evidence type="ECO:0000256" key="6">
    <source>
        <dbReference type="ARBA" id="ARBA00023125"/>
    </source>
</evidence>
<dbReference type="GO" id="GO:0032196">
    <property type="term" value="P:transposition"/>
    <property type="evidence" value="ECO:0007669"/>
    <property type="project" value="UniProtKB-KW"/>
</dbReference>
<gene>
    <name evidence="11" type="ORF">SAMN06265182_1418</name>
</gene>
<feature type="domain" description="Probable transposase IS891/IS1136/IS1341" evidence="8">
    <location>
        <begin position="171"/>
        <end position="282"/>
    </location>
</feature>
<dbReference type="InterPro" id="IPR051399">
    <property type="entry name" value="RNA-guided_DNA_endo/Transpos"/>
</dbReference>